<proteinExistence type="predicted"/>
<accession>Q7MW15</accession>
<name>Q7MW15_PORGI</name>
<dbReference type="InterPro" id="IPR045738">
    <property type="entry name" value="DUF6088"/>
</dbReference>
<dbReference type="Pfam" id="PF19570">
    <property type="entry name" value="DUF6088"/>
    <property type="match status" value="1"/>
</dbReference>
<sequence length="256" mass="29289">MLCKHLHLHNKTTTFAKRTSSMTSKSIKNKIASFEMGKVFRLEDLGLFRTEQNAAVVALGRLVQEGEIKRLSPGTYYKPKQTRFGVVGPSMEERFRDLLYDNDTPIGYLTGFYAFNLLGLTTQQSATLEVGTNFPKRNGKRGIYAIRFVLQKNPISRDNIEMLRLLDCLKWIKKIPDTTTDKSYILLKKKVNEYAKEEQKQLVELALKYSPLTRALLGSMLTDELLATTLYQTLSPLTRFRIGLSPNLVSNQWNIQ</sequence>
<evidence type="ECO:0000313" key="1">
    <source>
        <dbReference type="EMBL" id="AAQ65998.1"/>
    </source>
</evidence>
<organism evidence="1 2">
    <name type="scientific">Porphyromonas gingivalis (strain ATCC BAA-308 / W83)</name>
    <dbReference type="NCBI Taxonomy" id="242619"/>
    <lineage>
        <taxon>Bacteria</taxon>
        <taxon>Pseudomonadati</taxon>
        <taxon>Bacteroidota</taxon>
        <taxon>Bacteroidia</taxon>
        <taxon>Bacteroidales</taxon>
        <taxon>Porphyromonadaceae</taxon>
        <taxon>Porphyromonas</taxon>
    </lineage>
</organism>
<reference evidence="1 2" key="1">
    <citation type="journal article" date="2003" name="J. Bacteriol.">
        <title>Complete genome sequence of the oral pathogenic bacterium Porphyromonas gingivalis strain W83.</title>
        <authorList>
            <person name="Nelson K."/>
            <person name="Fleishmann R."/>
            <person name="DeBoy R."/>
            <person name="Paulsen I."/>
            <person name="Fouts D."/>
            <person name="Eisen J."/>
            <person name="Daugherty S."/>
            <person name="Dodson R."/>
            <person name="Durkin A."/>
            <person name="Gwinn M."/>
            <person name="Haft D."/>
            <person name="Kolonay J."/>
            <person name="Nelson W."/>
            <person name="White O."/>
            <person name="Mason T."/>
            <person name="Tallon L."/>
            <person name="Gray J."/>
            <person name="Granger D."/>
            <person name="Tettelin H."/>
            <person name="Dong H."/>
            <person name="Galvin J."/>
            <person name="Duncan M."/>
            <person name="Dewhirst F."/>
            <person name="Fraser C."/>
        </authorList>
    </citation>
    <scope>NUCLEOTIDE SEQUENCE [LARGE SCALE GENOMIC DNA]</scope>
    <source>
        <strain evidence="2">ATCC BAA-308 / W83</strain>
    </source>
</reference>
<dbReference type="EMBL" id="AE015924">
    <property type="protein sequence ID" value="AAQ65998.1"/>
    <property type="molecule type" value="Genomic_DNA"/>
</dbReference>
<protein>
    <recommendedName>
        <fullName evidence="3">AbiEi antitoxin C-terminal domain-containing protein</fullName>
    </recommendedName>
</protein>
<evidence type="ECO:0000313" key="2">
    <source>
        <dbReference type="Proteomes" id="UP000000588"/>
    </source>
</evidence>
<dbReference type="HOGENOM" id="CLU_097848_0_0_10"/>
<dbReference type="KEGG" id="pgi:PG_0849"/>
<dbReference type="eggNOG" id="COG5340">
    <property type="taxonomic scope" value="Bacteria"/>
</dbReference>
<dbReference type="AlphaFoldDB" id="Q7MW15"/>
<evidence type="ECO:0008006" key="3">
    <source>
        <dbReference type="Google" id="ProtNLM"/>
    </source>
</evidence>
<dbReference type="EnsemblBacteria" id="AAQ65998">
    <property type="protein sequence ID" value="AAQ65998"/>
    <property type="gene ID" value="PG_0849"/>
</dbReference>
<dbReference type="STRING" id="242619.PG_0849"/>
<gene>
    <name evidence="1" type="ordered locus">PG_0849</name>
</gene>
<keyword evidence="2" id="KW-1185">Reference proteome</keyword>
<dbReference type="Proteomes" id="UP000000588">
    <property type="component" value="Chromosome"/>
</dbReference>